<reference evidence="5" key="1">
    <citation type="submission" date="2013-12" db="EMBL/GenBank/DDBJ databases">
        <authorList>
            <person name="Linke B."/>
        </authorList>
    </citation>
    <scope>NUCLEOTIDE SEQUENCE [LARGE SCALE GENOMIC DNA]</scope>
    <source>
        <strain evidence="5">CRIB-18</strain>
    </source>
</reference>
<evidence type="ECO:0000259" key="4">
    <source>
        <dbReference type="PROSITE" id="PS50110"/>
    </source>
</evidence>
<dbReference type="STRING" id="1437425.CSEC_1501"/>
<dbReference type="Gene3D" id="3.40.50.2300">
    <property type="match status" value="1"/>
</dbReference>
<evidence type="ECO:0000256" key="3">
    <source>
        <dbReference type="PROSITE-ProRule" id="PRU00169"/>
    </source>
</evidence>
<dbReference type="PROSITE" id="PS50110">
    <property type="entry name" value="RESPONSE_REGULATORY"/>
    <property type="match status" value="1"/>
</dbReference>
<accession>A0A090D249</accession>
<dbReference type="InterPro" id="IPR001789">
    <property type="entry name" value="Sig_transdc_resp-reg_receiver"/>
</dbReference>
<feature type="modified residue" description="4-aspartylphosphate" evidence="3">
    <location>
        <position position="61"/>
    </location>
</feature>
<keyword evidence="6" id="KW-1185">Reference proteome</keyword>
<organism evidence="5 6">
    <name type="scientific">Candidatus Criblamydia sequanensis CRIB-18</name>
    <dbReference type="NCBI Taxonomy" id="1437425"/>
    <lineage>
        <taxon>Bacteria</taxon>
        <taxon>Pseudomonadati</taxon>
        <taxon>Chlamydiota</taxon>
        <taxon>Chlamydiia</taxon>
        <taxon>Parachlamydiales</taxon>
        <taxon>Candidatus Criblamydiaceae</taxon>
        <taxon>Candidatus Criblamydia</taxon>
    </lineage>
</organism>
<reference evidence="5" key="2">
    <citation type="submission" date="2014-09" db="EMBL/GenBank/DDBJ databases">
        <title>Criblamydia sequanensis harbors a mega-plasmid encoding arsenite resistance.</title>
        <authorList>
            <person name="Bertelli C."/>
            <person name="Goesmann A."/>
            <person name="Greub G."/>
        </authorList>
    </citation>
    <scope>NUCLEOTIDE SEQUENCE [LARGE SCALE GENOMIC DNA]</scope>
    <source>
        <strain evidence="5">CRIB-18</strain>
    </source>
</reference>
<dbReference type="EMBL" id="CCEJ010000007">
    <property type="protein sequence ID" value="CDR34315.1"/>
    <property type="molecule type" value="Genomic_DNA"/>
</dbReference>
<dbReference type="Proteomes" id="UP000031552">
    <property type="component" value="Unassembled WGS sequence"/>
</dbReference>
<gene>
    <name evidence="5" type="ORF">CSEC_1501</name>
</gene>
<comment type="caution">
    <text evidence="5">The sequence shown here is derived from an EMBL/GenBank/DDBJ whole genome shotgun (WGS) entry which is preliminary data.</text>
</comment>
<protein>
    <submittedName>
        <fullName evidence="5">Signal transduction response regulator</fullName>
    </submittedName>
</protein>
<dbReference type="RefSeq" id="WP_041017859.1">
    <property type="nucleotide sequence ID" value="NZ_CCEJ010000007.1"/>
</dbReference>
<name>A0A090D249_9BACT</name>
<proteinExistence type="predicted"/>
<dbReference type="SMART" id="SM00448">
    <property type="entry name" value="REC"/>
    <property type="match status" value="1"/>
</dbReference>
<dbReference type="CDD" id="cd17546">
    <property type="entry name" value="REC_hyHK_CKI1_RcsC-like"/>
    <property type="match status" value="1"/>
</dbReference>
<dbReference type="PANTHER" id="PTHR45339">
    <property type="entry name" value="HYBRID SIGNAL TRANSDUCTION HISTIDINE KINASE J"/>
    <property type="match status" value="1"/>
</dbReference>
<feature type="domain" description="Response regulatory" evidence="4">
    <location>
        <begin position="12"/>
        <end position="129"/>
    </location>
</feature>
<dbReference type="Pfam" id="PF00072">
    <property type="entry name" value="Response_reg"/>
    <property type="match status" value="1"/>
</dbReference>
<dbReference type="PANTHER" id="PTHR45339:SF1">
    <property type="entry name" value="HYBRID SIGNAL TRANSDUCTION HISTIDINE KINASE J"/>
    <property type="match status" value="1"/>
</dbReference>
<sequence>MIKKITTKFDASILVVEDYSLNAEVVKEMLEMMGCSVDIAENGKVALDLLQNYDYDLIFMDIQMPVTDGVAATQMIRDMKSEKKDIPIIALTANAFPGDREKYLASGMNGFISKPLRAQDLEAILLKYLPKKED</sequence>
<dbReference type="InterPro" id="IPR011006">
    <property type="entry name" value="CheY-like_superfamily"/>
</dbReference>
<dbReference type="eggNOG" id="COG0745">
    <property type="taxonomic scope" value="Bacteria"/>
</dbReference>
<dbReference type="OrthoDB" id="9790669at2"/>
<keyword evidence="2" id="KW-0902">Two-component regulatory system</keyword>
<evidence type="ECO:0000313" key="5">
    <source>
        <dbReference type="EMBL" id="CDR34315.1"/>
    </source>
</evidence>
<evidence type="ECO:0000313" key="6">
    <source>
        <dbReference type="Proteomes" id="UP000031552"/>
    </source>
</evidence>
<dbReference type="GO" id="GO:0000160">
    <property type="term" value="P:phosphorelay signal transduction system"/>
    <property type="evidence" value="ECO:0007669"/>
    <property type="project" value="UniProtKB-KW"/>
</dbReference>
<dbReference type="AlphaFoldDB" id="A0A090D249"/>
<keyword evidence="1 3" id="KW-0597">Phosphoprotein</keyword>
<dbReference type="SUPFAM" id="SSF52172">
    <property type="entry name" value="CheY-like"/>
    <property type="match status" value="1"/>
</dbReference>
<evidence type="ECO:0000256" key="2">
    <source>
        <dbReference type="ARBA" id="ARBA00023012"/>
    </source>
</evidence>
<evidence type="ECO:0000256" key="1">
    <source>
        <dbReference type="ARBA" id="ARBA00022553"/>
    </source>
</evidence>